<proteinExistence type="predicted"/>
<feature type="compositionally biased region" description="Basic and acidic residues" evidence="1">
    <location>
        <begin position="188"/>
        <end position="197"/>
    </location>
</feature>
<accession>A0A9D3UPU1</accession>
<dbReference type="AlphaFoldDB" id="A0A9D3UPU1"/>
<evidence type="ECO:0000256" key="1">
    <source>
        <dbReference type="SAM" id="MobiDB-lite"/>
    </source>
</evidence>
<protein>
    <recommendedName>
        <fullName evidence="2">Transposase MuDR plant domain-containing protein</fullName>
    </recommendedName>
</protein>
<dbReference type="EMBL" id="JAIQCV010000010">
    <property type="protein sequence ID" value="KAH1055182.1"/>
    <property type="molecule type" value="Genomic_DNA"/>
</dbReference>
<organism evidence="3 4">
    <name type="scientific">Gossypium stocksii</name>
    <dbReference type="NCBI Taxonomy" id="47602"/>
    <lineage>
        <taxon>Eukaryota</taxon>
        <taxon>Viridiplantae</taxon>
        <taxon>Streptophyta</taxon>
        <taxon>Embryophyta</taxon>
        <taxon>Tracheophyta</taxon>
        <taxon>Spermatophyta</taxon>
        <taxon>Magnoliopsida</taxon>
        <taxon>eudicotyledons</taxon>
        <taxon>Gunneridae</taxon>
        <taxon>Pentapetalae</taxon>
        <taxon>rosids</taxon>
        <taxon>malvids</taxon>
        <taxon>Malvales</taxon>
        <taxon>Malvaceae</taxon>
        <taxon>Malvoideae</taxon>
        <taxon>Gossypium</taxon>
    </lineage>
</organism>
<feature type="domain" description="Transposase MuDR plant" evidence="2">
    <location>
        <begin position="270"/>
        <end position="333"/>
    </location>
</feature>
<name>A0A9D3UPU1_9ROSI</name>
<dbReference type="InterPro" id="IPR004332">
    <property type="entry name" value="Transposase_MuDR"/>
</dbReference>
<evidence type="ECO:0000313" key="3">
    <source>
        <dbReference type="EMBL" id="KAH1055182.1"/>
    </source>
</evidence>
<dbReference type="OrthoDB" id="1435097at2759"/>
<evidence type="ECO:0000259" key="2">
    <source>
        <dbReference type="Pfam" id="PF03108"/>
    </source>
</evidence>
<feature type="region of interest" description="Disordered" evidence="1">
    <location>
        <begin position="161"/>
        <end position="228"/>
    </location>
</feature>
<evidence type="ECO:0000313" key="4">
    <source>
        <dbReference type="Proteomes" id="UP000828251"/>
    </source>
</evidence>
<dbReference type="PANTHER" id="PTHR31973">
    <property type="entry name" value="POLYPROTEIN, PUTATIVE-RELATED"/>
    <property type="match status" value="1"/>
</dbReference>
<reference evidence="3 4" key="1">
    <citation type="journal article" date="2021" name="Plant Biotechnol. J.">
        <title>Multi-omics assisted identification of the key and species-specific regulatory components of drought-tolerant mechanisms in Gossypium stocksii.</title>
        <authorList>
            <person name="Yu D."/>
            <person name="Ke L."/>
            <person name="Zhang D."/>
            <person name="Wu Y."/>
            <person name="Sun Y."/>
            <person name="Mei J."/>
            <person name="Sun J."/>
            <person name="Sun Y."/>
        </authorList>
    </citation>
    <scope>NUCLEOTIDE SEQUENCE [LARGE SCALE GENOMIC DNA]</scope>
    <source>
        <strain evidence="4">cv. E1</strain>
        <tissue evidence="3">Leaf</tissue>
    </source>
</reference>
<dbReference type="PANTHER" id="PTHR31973:SF195">
    <property type="entry name" value="MUDR FAMILY TRANSPOSASE"/>
    <property type="match status" value="1"/>
</dbReference>
<keyword evidence="4" id="KW-1185">Reference proteome</keyword>
<gene>
    <name evidence="3" type="ORF">J1N35_033247</name>
</gene>
<sequence length="412" mass="46439">MSERISAIIYYDGEVRHTENGVVFLSKNTAPLFFNQNIDLTELRKRIRRKIFGTTPMKVLFIKYQFCASVDLVTYDSLDIKEEYTTPARHSVSGWQNTEALVFSSSTEYTTPARHSVSGLDMHLSESISDARNTYWGTLTSTGWQDISDWGRCETSIRRDDVLPTTSTGEGTSYVAADGGSDDESDMDPPREPRPESAEVALFSEPEPVPTEPEVGSEEEEEDPRFRVDSPLTHMHNVDLSEDDALEFLDPPHRRCDRTSSSLDSGELQVDKEFSNKDSFLGALKQYSIMNGVNYNMVKSKFDKFEAKCAVKEGTCSWKIMVSLRKMTGLWEIKKYKGPHTCVGGVSQDHPKMDSSMLASLILSMVKEDPKTSVSDLIFHIRSQLRLRRHVCPQPDICVISDRGIGILFAIE</sequence>
<comment type="caution">
    <text evidence="3">The sequence shown here is derived from an EMBL/GenBank/DDBJ whole genome shotgun (WGS) entry which is preliminary data.</text>
</comment>
<dbReference type="Pfam" id="PF03108">
    <property type="entry name" value="DBD_Tnp_Mut"/>
    <property type="match status" value="1"/>
</dbReference>
<dbReference type="Proteomes" id="UP000828251">
    <property type="component" value="Unassembled WGS sequence"/>
</dbReference>